<comment type="caution">
    <text evidence="2">The sequence shown here is derived from an EMBL/GenBank/DDBJ whole genome shotgun (WGS) entry which is preliminary data.</text>
</comment>
<dbReference type="GO" id="GO:0016491">
    <property type="term" value="F:oxidoreductase activity"/>
    <property type="evidence" value="ECO:0007669"/>
    <property type="project" value="InterPro"/>
</dbReference>
<dbReference type="SUPFAM" id="SSF52218">
    <property type="entry name" value="Flavoproteins"/>
    <property type="match status" value="1"/>
</dbReference>
<dbReference type="GO" id="GO:0005829">
    <property type="term" value="C:cytosol"/>
    <property type="evidence" value="ECO:0007669"/>
    <property type="project" value="TreeGrafter"/>
</dbReference>
<dbReference type="RefSeq" id="WP_080920402.1">
    <property type="nucleotide sequence ID" value="NZ_MDET01000023.1"/>
</dbReference>
<dbReference type="PANTHER" id="PTHR30543">
    <property type="entry name" value="CHROMATE REDUCTASE"/>
    <property type="match status" value="1"/>
</dbReference>
<dbReference type="Proteomes" id="UP000191905">
    <property type="component" value="Unassembled WGS sequence"/>
</dbReference>
<name>A0A1V8RNV0_9HYPH</name>
<dbReference type="GO" id="GO:0010181">
    <property type="term" value="F:FMN binding"/>
    <property type="evidence" value="ECO:0007669"/>
    <property type="project" value="TreeGrafter"/>
</dbReference>
<dbReference type="InterPro" id="IPR005025">
    <property type="entry name" value="FMN_Rdtase-like_dom"/>
</dbReference>
<keyword evidence="3" id="KW-1185">Reference proteome</keyword>
<accession>A0A1V8RNV0</accession>
<gene>
    <name evidence="2" type="ORF">BFN67_04390</name>
</gene>
<dbReference type="InterPro" id="IPR050712">
    <property type="entry name" value="NAD(P)H-dep_reductase"/>
</dbReference>
<evidence type="ECO:0000259" key="1">
    <source>
        <dbReference type="Pfam" id="PF03358"/>
    </source>
</evidence>
<dbReference type="EMBL" id="MDET01000023">
    <property type="protein sequence ID" value="OQM74867.1"/>
    <property type="molecule type" value="Genomic_DNA"/>
</dbReference>
<dbReference type="OrthoDB" id="9812295at2"/>
<evidence type="ECO:0000313" key="3">
    <source>
        <dbReference type="Proteomes" id="UP000191905"/>
    </source>
</evidence>
<reference evidence="2 3" key="1">
    <citation type="journal article" date="2016" name="Int. J. Syst. Evol. Microbiol.">
        <title>Pseudaminobacter manganicus sp. nov., isolated from sludge of a manganese mine.</title>
        <authorList>
            <person name="Li J."/>
            <person name="Huang J."/>
            <person name="Liao S."/>
            <person name="Wang G."/>
        </authorList>
    </citation>
    <scope>NUCLEOTIDE SEQUENCE [LARGE SCALE GENOMIC DNA]</scope>
    <source>
        <strain evidence="2 3">JH-7</strain>
    </source>
</reference>
<feature type="domain" description="NADPH-dependent FMN reductase-like" evidence="1">
    <location>
        <begin position="5"/>
        <end position="149"/>
    </location>
</feature>
<dbReference type="InterPro" id="IPR029039">
    <property type="entry name" value="Flavoprotein-like_sf"/>
</dbReference>
<dbReference type="Pfam" id="PF03358">
    <property type="entry name" value="FMN_red"/>
    <property type="match status" value="1"/>
</dbReference>
<dbReference type="STRING" id="1873176.BFN67_04390"/>
<dbReference type="AlphaFoldDB" id="A0A1V8RNV0"/>
<proteinExistence type="predicted"/>
<dbReference type="Gene3D" id="3.40.50.360">
    <property type="match status" value="1"/>
</dbReference>
<protein>
    <submittedName>
        <fullName evidence="2">NADPH-dependent FMN reductase</fullName>
    </submittedName>
</protein>
<dbReference type="PANTHER" id="PTHR30543:SF21">
    <property type="entry name" value="NAD(P)H-DEPENDENT FMN REDUCTASE LOT6"/>
    <property type="match status" value="1"/>
</dbReference>
<evidence type="ECO:0000313" key="2">
    <source>
        <dbReference type="EMBL" id="OQM74867.1"/>
    </source>
</evidence>
<sequence>MKHRLSIIVGSTRPGRIAPVFAQWIADFARTHDKFEPVMTDLADFDLPVLDEPRHPRLGQYEHEHTKRWSREVDAADAFIFVLPEYNYFAPPAVVNAVDYLVREWQYKPAGFFSYGGISAGLRSVQSLKPQLTTLKIMPIPEAVALPFYQNSLDENRAFTAGEQVENSAKAMLDELARWSEALKPLRGAAK</sequence>
<organism evidence="2 3">
    <name type="scientific">Manganibacter manganicus</name>
    <dbReference type="NCBI Taxonomy" id="1873176"/>
    <lineage>
        <taxon>Bacteria</taxon>
        <taxon>Pseudomonadati</taxon>
        <taxon>Pseudomonadota</taxon>
        <taxon>Alphaproteobacteria</taxon>
        <taxon>Hyphomicrobiales</taxon>
        <taxon>Phyllobacteriaceae</taxon>
        <taxon>Manganibacter</taxon>
    </lineage>
</organism>